<evidence type="ECO:0000313" key="10">
    <source>
        <dbReference type="Proteomes" id="UP000190188"/>
    </source>
</evidence>
<dbReference type="GO" id="GO:0004329">
    <property type="term" value="F:formate-tetrahydrofolate ligase activity"/>
    <property type="evidence" value="ECO:0007669"/>
    <property type="project" value="UniProtKB-UniRule"/>
</dbReference>
<dbReference type="STRING" id="1324314.BVG16_06935"/>
<comment type="pathway">
    <text evidence="1 8">One-carbon metabolism; tetrahydrofolate interconversion.</text>
</comment>
<dbReference type="HAMAP" id="MF_01543">
    <property type="entry name" value="FTHFS"/>
    <property type="match status" value="1"/>
</dbReference>
<dbReference type="EMBL" id="MSZX01000002">
    <property type="protein sequence ID" value="OPA80458.1"/>
    <property type="molecule type" value="Genomic_DNA"/>
</dbReference>
<dbReference type="InterPro" id="IPR000559">
    <property type="entry name" value="Formate_THF_ligase"/>
</dbReference>
<comment type="catalytic activity">
    <reaction evidence="6 8">
        <text>(6S)-5,6,7,8-tetrahydrofolate + formate + ATP = (6R)-10-formyltetrahydrofolate + ADP + phosphate</text>
        <dbReference type="Rhea" id="RHEA:20221"/>
        <dbReference type="ChEBI" id="CHEBI:15740"/>
        <dbReference type="ChEBI" id="CHEBI:30616"/>
        <dbReference type="ChEBI" id="CHEBI:43474"/>
        <dbReference type="ChEBI" id="CHEBI:57453"/>
        <dbReference type="ChEBI" id="CHEBI:195366"/>
        <dbReference type="ChEBI" id="CHEBI:456216"/>
        <dbReference type="EC" id="6.3.4.3"/>
    </reaction>
</comment>
<evidence type="ECO:0000256" key="2">
    <source>
        <dbReference type="ARBA" id="ARBA00022563"/>
    </source>
</evidence>
<dbReference type="Pfam" id="PF01268">
    <property type="entry name" value="FTHFS"/>
    <property type="match status" value="1"/>
</dbReference>
<dbReference type="Gene3D" id="3.40.50.300">
    <property type="entry name" value="P-loop containing nucleotide triphosphate hydrolases"/>
    <property type="match status" value="1"/>
</dbReference>
<dbReference type="UniPathway" id="UPA00193"/>
<evidence type="ECO:0000256" key="3">
    <source>
        <dbReference type="ARBA" id="ARBA00022598"/>
    </source>
</evidence>
<evidence type="ECO:0000313" key="9">
    <source>
        <dbReference type="EMBL" id="OPA80458.1"/>
    </source>
</evidence>
<protein>
    <recommendedName>
        <fullName evidence="8">Formate--tetrahydrofolate ligase</fullName>
        <ecNumber evidence="8">6.3.4.3</ecNumber>
    </recommendedName>
    <alternativeName>
        <fullName evidence="8">Formyltetrahydrofolate synthetase</fullName>
        <shortName evidence="8">FHS</shortName>
        <shortName evidence="8">FTHFS</shortName>
    </alternativeName>
</protein>
<dbReference type="GO" id="GO:0005524">
    <property type="term" value="F:ATP binding"/>
    <property type="evidence" value="ECO:0007669"/>
    <property type="project" value="UniProtKB-UniRule"/>
</dbReference>
<evidence type="ECO:0000256" key="5">
    <source>
        <dbReference type="ARBA" id="ARBA00022840"/>
    </source>
</evidence>
<dbReference type="Proteomes" id="UP000190188">
    <property type="component" value="Unassembled WGS sequence"/>
</dbReference>
<gene>
    <name evidence="8" type="primary">fhs</name>
    <name evidence="9" type="ORF">BVG16_06935</name>
</gene>
<evidence type="ECO:0000256" key="6">
    <source>
        <dbReference type="ARBA" id="ARBA00049033"/>
    </source>
</evidence>
<comment type="similarity">
    <text evidence="7 8">Belongs to the formate--tetrahydrofolate ligase family.</text>
</comment>
<evidence type="ECO:0000256" key="8">
    <source>
        <dbReference type="HAMAP-Rule" id="MF_01543"/>
    </source>
</evidence>
<dbReference type="Gene3D" id="3.10.410.10">
    <property type="entry name" value="Formyltetrahydrofolate synthetase, domain 3"/>
    <property type="match status" value="1"/>
</dbReference>
<proteinExistence type="inferred from homology"/>
<keyword evidence="4 8" id="KW-0547">Nucleotide-binding</keyword>
<dbReference type="CDD" id="cd00477">
    <property type="entry name" value="FTHFS"/>
    <property type="match status" value="1"/>
</dbReference>
<evidence type="ECO:0000256" key="7">
    <source>
        <dbReference type="ARBA" id="ARBA00061363"/>
    </source>
</evidence>
<dbReference type="SUPFAM" id="SSF52540">
    <property type="entry name" value="P-loop containing nucleoside triphosphate hydrolases"/>
    <property type="match status" value="1"/>
</dbReference>
<keyword evidence="2 8" id="KW-0554">One-carbon metabolism</keyword>
<sequence length="542" mass="57944">MKPIIEIARQIGLDEDDLELYGKYKAKISFSAMERVQDRPAGKLILVTAMNPTPAGEGKTLTSIGLSQAMNQIGKKTIAALREPSLGPCMGLKGGATGSGGAQIVPADEINMHFTGDLHAISSAHNLLAAMVDNHIFHGNELGINPEKVVWKRAVDMNDRAMRHTVIGLQNSGVVREDGHLITVASEIMAIFCLSENIADLRERLGRMIVAYSYDGNPITAKDLRADGAMTALLKDALQPNLVQTCENTPVLVHGGPFANIAHGCSSLMATKLGLKLADYVVTEAGFGADLGAEKFVHIKCRTSGLKPNAAVLVVTAKSMKYNGGVDKGQLTVTNATALLAGFANVKKHVENMHGFGIPVVVAINRFATDTEEEIQMIQEQCREIGIKAVVSQVWAQGGEGGRALAEEVVRLVEDSETQLRFLYELHDGISDKIETIVREVYGGAKVNYSARAKAAIRALEASGLSDLPICMAKTPYSFSDQPKLLGRPAGFTLTVNDIRVSAGAGFVVVFTGNVMIMPGLPKHPLAEEIDVDAQGNILNLS</sequence>
<dbReference type="InterPro" id="IPR027417">
    <property type="entry name" value="P-loop_NTPase"/>
</dbReference>
<dbReference type="AlphaFoldDB" id="A0A1T2XKX0"/>
<evidence type="ECO:0000256" key="1">
    <source>
        <dbReference type="ARBA" id="ARBA00004777"/>
    </source>
</evidence>
<keyword evidence="3 8" id="KW-0436">Ligase</keyword>
<dbReference type="GO" id="GO:0035999">
    <property type="term" value="P:tetrahydrofolate interconversion"/>
    <property type="evidence" value="ECO:0007669"/>
    <property type="project" value="UniProtKB-UniRule"/>
</dbReference>
<keyword evidence="10" id="KW-1185">Reference proteome</keyword>
<accession>A0A1T2XKX0</accession>
<dbReference type="Gene3D" id="3.30.1510.10">
    <property type="entry name" value="Domain 2, N(10)-formyltetrahydrofolate synthetase"/>
    <property type="match status" value="1"/>
</dbReference>
<name>A0A1T2XKX0_9BACL</name>
<dbReference type="EC" id="6.3.4.3" evidence="8"/>
<dbReference type="FunFam" id="3.30.1510.10:FF:000001">
    <property type="entry name" value="Formate--tetrahydrofolate ligase"/>
    <property type="match status" value="1"/>
</dbReference>
<evidence type="ECO:0000256" key="4">
    <source>
        <dbReference type="ARBA" id="ARBA00022741"/>
    </source>
</evidence>
<reference evidence="9 10" key="1">
    <citation type="submission" date="2017-01" db="EMBL/GenBank/DDBJ databases">
        <title>Genome analysis of Paenibacillus selenitrireducens ES3-24.</title>
        <authorList>
            <person name="Xu D."/>
            <person name="Yao R."/>
            <person name="Zheng S."/>
        </authorList>
    </citation>
    <scope>NUCLEOTIDE SEQUENCE [LARGE SCALE GENOMIC DNA]</scope>
    <source>
        <strain evidence="9 10">ES3-24</strain>
    </source>
</reference>
<feature type="binding site" evidence="8">
    <location>
        <begin position="53"/>
        <end position="60"/>
    </location>
    <ligand>
        <name>ATP</name>
        <dbReference type="ChEBI" id="CHEBI:30616"/>
    </ligand>
</feature>
<organism evidence="9 10">
    <name type="scientific">Paenibacillus selenitireducens</name>
    <dbReference type="NCBI Taxonomy" id="1324314"/>
    <lineage>
        <taxon>Bacteria</taxon>
        <taxon>Bacillati</taxon>
        <taxon>Bacillota</taxon>
        <taxon>Bacilli</taxon>
        <taxon>Bacillales</taxon>
        <taxon>Paenibacillaceae</taxon>
        <taxon>Paenibacillus</taxon>
    </lineage>
</organism>
<dbReference type="NCBIfam" id="NF010030">
    <property type="entry name" value="PRK13505.1"/>
    <property type="match status" value="1"/>
</dbReference>
<keyword evidence="5 8" id="KW-0067">ATP-binding</keyword>
<dbReference type="FunFam" id="3.10.410.10:FF:000001">
    <property type="entry name" value="Putative formate--tetrahydrofolate ligase"/>
    <property type="match status" value="1"/>
</dbReference>
<comment type="caution">
    <text evidence="9">The sequence shown here is derived from an EMBL/GenBank/DDBJ whole genome shotgun (WGS) entry which is preliminary data.</text>
</comment>